<evidence type="ECO:0000256" key="9">
    <source>
        <dbReference type="ARBA" id="ARBA00023136"/>
    </source>
</evidence>
<evidence type="ECO:0000256" key="6">
    <source>
        <dbReference type="ARBA" id="ARBA00022725"/>
    </source>
</evidence>
<feature type="transmembrane region" description="Helical" evidence="12">
    <location>
        <begin position="62"/>
        <end position="80"/>
    </location>
</feature>
<evidence type="ECO:0000256" key="1">
    <source>
        <dbReference type="ARBA" id="ARBA00002936"/>
    </source>
</evidence>
<dbReference type="GeneID" id="111159571"/>
<feature type="domain" description="G-protein coupled receptors family 1 profile" evidence="13">
    <location>
        <begin position="43"/>
        <end position="295"/>
    </location>
</feature>
<keyword evidence="11" id="KW-0675">Receptor</keyword>
<evidence type="ECO:0000256" key="12">
    <source>
        <dbReference type="RuleBase" id="RU363047"/>
    </source>
</evidence>
<keyword evidence="5 11" id="KW-0812">Transmembrane</keyword>
<evidence type="ECO:0000256" key="7">
    <source>
        <dbReference type="ARBA" id="ARBA00022989"/>
    </source>
</evidence>
<evidence type="ECO:0000313" key="14">
    <source>
        <dbReference type="Proteomes" id="UP000248482"/>
    </source>
</evidence>
<dbReference type="GO" id="GO:0004984">
    <property type="term" value="F:olfactory receptor activity"/>
    <property type="evidence" value="ECO:0007669"/>
    <property type="project" value="InterPro"/>
</dbReference>
<evidence type="ECO:0000256" key="3">
    <source>
        <dbReference type="ARBA" id="ARBA00004141"/>
    </source>
</evidence>
<dbReference type="GO" id="GO:0005886">
    <property type="term" value="C:plasma membrane"/>
    <property type="evidence" value="ECO:0007669"/>
    <property type="project" value="UniProtKB-SubCell"/>
</dbReference>
<organism evidence="14 15">
    <name type="scientific">Enhydra lutris kenyoni</name>
    <name type="common">northern sea otter</name>
    <dbReference type="NCBI Taxonomy" id="391180"/>
    <lineage>
        <taxon>Eukaryota</taxon>
        <taxon>Metazoa</taxon>
        <taxon>Chordata</taxon>
        <taxon>Craniata</taxon>
        <taxon>Vertebrata</taxon>
        <taxon>Euteleostomi</taxon>
        <taxon>Mammalia</taxon>
        <taxon>Eutheria</taxon>
        <taxon>Laurasiatheria</taxon>
        <taxon>Carnivora</taxon>
        <taxon>Caniformia</taxon>
        <taxon>Musteloidea</taxon>
        <taxon>Mustelidae</taxon>
        <taxon>Lutrinae</taxon>
        <taxon>Enhydra</taxon>
    </lineage>
</organism>
<dbReference type="STRING" id="391180.A0A2Y9KXI6"/>
<dbReference type="InterPro" id="IPR050402">
    <property type="entry name" value="OR51/52/56-like"/>
</dbReference>
<dbReference type="OrthoDB" id="5969463at2759"/>
<comment type="subcellular location">
    <subcellularLocation>
        <location evidence="12">Cell membrane</location>
        <topology evidence="12">Multi-pass membrane protein</topology>
    </subcellularLocation>
    <subcellularLocation>
        <location evidence="3">Membrane</location>
        <topology evidence="3">Multi-pass membrane protein</topology>
    </subcellularLocation>
</comment>
<dbReference type="InterPro" id="IPR017452">
    <property type="entry name" value="GPCR_Rhodpsn_7TM"/>
</dbReference>
<evidence type="ECO:0000256" key="5">
    <source>
        <dbReference type="ARBA" id="ARBA00022692"/>
    </source>
</evidence>
<dbReference type="RefSeq" id="XP_022377808.1">
    <property type="nucleotide sequence ID" value="XM_022522100.1"/>
</dbReference>
<dbReference type="Proteomes" id="UP000248482">
    <property type="component" value="Unplaced"/>
</dbReference>
<feature type="transmembrane region" description="Helical" evidence="12">
    <location>
        <begin position="240"/>
        <end position="262"/>
    </location>
</feature>
<name>A0A2Y9KXI6_ENHLU</name>
<keyword evidence="6 12" id="KW-0552">Olfaction</keyword>
<evidence type="ECO:0000256" key="11">
    <source>
        <dbReference type="RuleBase" id="RU000688"/>
    </source>
</evidence>
<keyword evidence="12" id="KW-1003">Cell membrane</keyword>
<dbReference type="GO" id="GO:0004930">
    <property type="term" value="F:G protein-coupled receptor activity"/>
    <property type="evidence" value="ECO:0007669"/>
    <property type="project" value="UniProtKB-KW"/>
</dbReference>
<evidence type="ECO:0000256" key="8">
    <source>
        <dbReference type="ARBA" id="ARBA00023040"/>
    </source>
</evidence>
<dbReference type="PROSITE" id="PS50262">
    <property type="entry name" value="G_PROTEIN_RECEP_F1_2"/>
    <property type="match status" value="1"/>
</dbReference>
<feature type="transmembrane region" description="Helical" evidence="12">
    <location>
        <begin position="200"/>
        <end position="228"/>
    </location>
</feature>
<keyword evidence="4 12" id="KW-0716">Sensory transduction</keyword>
<dbReference type="FunFam" id="1.20.1070.10:FF:000006">
    <property type="entry name" value="Olfactory receptor"/>
    <property type="match status" value="1"/>
</dbReference>
<reference evidence="15" key="1">
    <citation type="submission" date="2025-08" db="UniProtKB">
        <authorList>
            <consortium name="RefSeq"/>
        </authorList>
    </citation>
    <scope>IDENTIFICATION</scope>
    <source>
        <tissue evidence="15">Blood</tissue>
    </source>
</reference>
<feature type="transmembrane region" description="Helical" evidence="12">
    <location>
        <begin position="274"/>
        <end position="295"/>
    </location>
</feature>
<protein>
    <recommendedName>
        <fullName evidence="12">Olfactory receptor</fullName>
    </recommendedName>
</protein>
<evidence type="ECO:0000256" key="10">
    <source>
        <dbReference type="ARBA" id="ARBA00023224"/>
    </source>
</evidence>
<evidence type="ECO:0000313" key="15">
    <source>
        <dbReference type="RefSeq" id="XP_022377808.1"/>
    </source>
</evidence>
<dbReference type="InterPro" id="IPR000276">
    <property type="entry name" value="GPCR_Rhodpsn"/>
</dbReference>
<keyword evidence="8 11" id="KW-0297">G-protein coupled receptor</keyword>
<evidence type="ECO:0000259" key="13">
    <source>
        <dbReference type="PROSITE" id="PS50262"/>
    </source>
</evidence>
<keyword evidence="10 11" id="KW-0807">Transducer</keyword>
<feature type="transmembrane region" description="Helical" evidence="12">
    <location>
        <begin position="28"/>
        <end position="50"/>
    </location>
</feature>
<proteinExistence type="inferred from homology"/>
<evidence type="ECO:0000256" key="4">
    <source>
        <dbReference type="ARBA" id="ARBA00022606"/>
    </source>
</evidence>
<dbReference type="KEGG" id="elk:111159571"/>
<keyword evidence="14" id="KW-1185">Reference proteome</keyword>
<dbReference type="PANTHER" id="PTHR26450">
    <property type="entry name" value="OLFACTORY RECEPTOR 56B1-RELATED"/>
    <property type="match status" value="1"/>
</dbReference>
<dbReference type="CDD" id="cd15917">
    <property type="entry name" value="7tmA_OR51_52-like"/>
    <property type="match status" value="1"/>
</dbReference>
<comment type="similarity">
    <text evidence="11">Belongs to the G-protein coupled receptor 1 family.</text>
</comment>
<dbReference type="PRINTS" id="PR00237">
    <property type="entry name" value="GPCRRHODOPSN"/>
</dbReference>
<keyword evidence="7 12" id="KW-1133">Transmembrane helix</keyword>
<accession>A0A2Y9KXI6</accession>
<feature type="transmembrane region" description="Helical" evidence="12">
    <location>
        <begin position="142"/>
        <end position="165"/>
    </location>
</feature>
<comment type="function">
    <text evidence="2">Putative odorant or sperm cell receptor.</text>
</comment>
<dbReference type="Pfam" id="PF13853">
    <property type="entry name" value="7tm_4"/>
    <property type="match status" value="1"/>
</dbReference>
<gene>
    <name evidence="15" type="primary">LOC111159571</name>
</gene>
<sequence>MPITNGTVFMPSVLTFIGIPGLETIQCWIGIPFCAMYIIALAGNSLLLIIIKTEPSLHEPMYIFLAMLGATDIALSTNIVPKMLGIFWFHLPEICFDVCLFQMWLVHTFQGIESRVLLAMALDRYVAICYPLRHATIFNQQLVTHIAVGVTLRPAILVIPCLLLIKCCLKFCGTKLISHTYCEHMALVKLATEDVSINKFYGLLGAFIVGGLDFILITLSYVQIFITVFHLPQKEARLKAFNTCVPHICVFFQFCLLAFFSFFTHRSGSYIPSYIHITLSNLYLLVPPFLNPLVYGVKTKHVRDKVVKMFRSKDQA</sequence>
<dbReference type="InterPro" id="IPR000725">
    <property type="entry name" value="Olfact_rcpt"/>
</dbReference>
<dbReference type="PANTHER" id="PTHR26450:SF121">
    <property type="entry name" value="OLFACTORY RECEPTOR 52A4"/>
    <property type="match status" value="1"/>
</dbReference>
<dbReference type="PRINTS" id="PR00245">
    <property type="entry name" value="OLFACTORYR"/>
</dbReference>
<dbReference type="AlphaFoldDB" id="A0A2Y9KXI6"/>
<dbReference type="Gene3D" id="1.20.1070.10">
    <property type="entry name" value="Rhodopsin 7-helix transmembrane proteins"/>
    <property type="match status" value="1"/>
</dbReference>
<comment type="function">
    <text evidence="1">Odorant receptor.</text>
</comment>
<dbReference type="SUPFAM" id="SSF81321">
    <property type="entry name" value="Family A G protein-coupled receptor-like"/>
    <property type="match status" value="1"/>
</dbReference>
<keyword evidence="9 12" id="KW-0472">Membrane</keyword>
<dbReference type="PROSITE" id="PS00237">
    <property type="entry name" value="G_PROTEIN_RECEP_F1_1"/>
    <property type="match status" value="1"/>
</dbReference>
<evidence type="ECO:0000256" key="2">
    <source>
        <dbReference type="ARBA" id="ARBA00003929"/>
    </source>
</evidence>